<keyword evidence="1" id="KW-0472">Membrane</keyword>
<dbReference type="PROSITE" id="PS50234">
    <property type="entry name" value="VWFA"/>
    <property type="match status" value="1"/>
</dbReference>
<protein>
    <recommendedName>
        <fullName evidence="2">VWFA domain-containing protein</fullName>
    </recommendedName>
</protein>
<feature type="transmembrane region" description="Helical" evidence="1">
    <location>
        <begin position="630"/>
        <end position="652"/>
    </location>
</feature>
<evidence type="ECO:0000259" key="2">
    <source>
        <dbReference type="PROSITE" id="PS50234"/>
    </source>
</evidence>
<organism evidence="3">
    <name type="scientific">Candidatus Kentrum sp. DK</name>
    <dbReference type="NCBI Taxonomy" id="2126562"/>
    <lineage>
        <taxon>Bacteria</taxon>
        <taxon>Pseudomonadati</taxon>
        <taxon>Pseudomonadota</taxon>
        <taxon>Gammaproteobacteria</taxon>
        <taxon>Candidatus Kentrum</taxon>
    </lineage>
</organism>
<accession>A0A450SC36</accession>
<dbReference type="Gene3D" id="3.40.50.410">
    <property type="entry name" value="von Willebrand factor, type A domain"/>
    <property type="match status" value="1"/>
</dbReference>
<dbReference type="EMBL" id="CAADEY010000027">
    <property type="protein sequence ID" value="VFJ49850.1"/>
    <property type="molecule type" value="Genomic_DNA"/>
</dbReference>
<evidence type="ECO:0000313" key="3">
    <source>
        <dbReference type="EMBL" id="VFJ49850.1"/>
    </source>
</evidence>
<dbReference type="CDD" id="cd00198">
    <property type="entry name" value="vWFA"/>
    <property type="match status" value="1"/>
</dbReference>
<name>A0A450SC36_9GAMM</name>
<keyword evidence="1" id="KW-1133">Transmembrane helix</keyword>
<gene>
    <name evidence="3" type="ORF">BECKDK2373C_GA0170839_10276</name>
</gene>
<dbReference type="InterPro" id="IPR002035">
    <property type="entry name" value="VWF_A"/>
</dbReference>
<feature type="domain" description="VWFA" evidence="2">
    <location>
        <begin position="31"/>
        <end position="242"/>
    </location>
</feature>
<dbReference type="SUPFAM" id="SSF53300">
    <property type="entry name" value="vWA-like"/>
    <property type="match status" value="1"/>
</dbReference>
<dbReference type="SMART" id="SM00327">
    <property type="entry name" value="VWA"/>
    <property type="match status" value="1"/>
</dbReference>
<reference evidence="3" key="1">
    <citation type="submission" date="2019-02" db="EMBL/GenBank/DDBJ databases">
        <authorList>
            <person name="Gruber-Vodicka R. H."/>
            <person name="Seah K. B. B."/>
        </authorList>
    </citation>
    <scope>NUCLEOTIDE SEQUENCE</scope>
    <source>
        <strain evidence="3">BECK_DK161</strain>
    </source>
</reference>
<dbReference type="InterPro" id="IPR036465">
    <property type="entry name" value="vWFA_dom_sf"/>
</dbReference>
<proteinExistence type="predicted"/>
<sequence length="777" mass="85885">MAIRNVTAKVWRGISLLCLILIAGGAMAENHVRVILDLSQTMRGNDGNRNAVLSTLLLHDLVAPNTDGGDSFAVLPFDTRWRWKNLSTPPAQTRPSIRATSGKRAEFVKSIKGLNYDARCTYFYPGLKKAIDDLKAKKPSASANQVIVLVTDGVPDNPCTLNRVPVGPPSRTEEKRRIIDELVPRINEAGIALYVLAFGNEAVRNKAFFDEITKKLAINTSIRIDPDGKKLIPHMRGIFEQAFGFETQKQVKLGSSPVPLDLNSKADPFRAAVLAHVPFGHLSNIDLKPPSKGNLNAHFPLCAKELGGSYCVQWVRSPGKGKYRLFGRFKKPAKGKVTVLIPVKLDLNIVPWNPKKKFPLPSFTIADRAMATKKFVFGASVTTKHGGVAPGDVTLEYRYSFLNPEGETLWSRWQAPPPNQTARDGAARIYPLPITFPANARDEGKGYDSQVEIVIRRGSAELLRKEGRQAHTVRVWPFLSLRPMPDAAYAGAGSLLEENQQGCAEFQFQVESGLSDEESFSITGEPDIPAAAKGPLDKARFSLDGIDLLPAGPLPSGSTAAESWPKGLNRTLADLQDTHSMCVTLGRPLKGVDRPIIIETRFRLNASPYDDYDVVAPFRFKIRVGKPSAWARYGAVGLMTLIALLVLFLLYYTRFRPILPGDFRYRLWVDGEDSRPPAEATGLPRVSAFRRALGMSYRYDIQAADGQQIANLRPTRKGALFTLDTDTGAMVTPLEGGETLQPRGRFSGGRSWSIEAGRDYRIETENRRWLFRTEYAS</sequence>
<dbReference type="AlphaFoldDB" id="A0A450SC36"/>
<evidence type="ECO:0000256" key="1">
    <source>
        <dbReference type="SAM" id="Phobius"/>
    </source>
</evidence>
<keyword evidence="1" id="KW-0812">Transmembrane</keyword>